<comment type="caution">
    <text evidence="1">The sequence shown here is derived from an EMBL/GenBank/DDBJ whole genome shotgun (WGS) entry which is preliminary data.</text>
</comment>
<protein>
    <submittedName>
        <fullName evidence="1">Uncharacterized protein</fullName>
    </submittedName>
</protein>
<proteinExistence type="predicted"/>
<evidence type="ECO:0000313" key="2">
    <source>
        <dbReference type="Proteomes" id="UP001451303"/>
    </source>
</evidence>
<accession>A0ABR3CZU5</accession>
<dbReference type="EMBL" id="JAVLET010000014">
    <property type="protein sequence ID" value="KAL0465952.1"/>
    <property type="molecule type" value="Genomic_DNA"/>
</dbReference>
<name>A0ABR3CZU5_NEUIN</name>
<keyword evidence="2" id="KW-1185">Reference proteome</keyword>
<evidence type="ECO:0000313" key="1">
    <source>
        <dbReference type="EMBL" id="KAL0465952.1"/>
    </source>
</evidence>
<gene>
    <name evidence="1" type="ORF">QR685DRAFT_575585</name>
</gene>
<sequence>MRLLCLSGGMKLPLGSEALSRLETAQEPRNWEAGTILAWLCLNVGRVALPRPSFHAAGGLGLGHTNTNPHTTYIKYVKHVSRRKDDNKYVSGANLPAKNDLRLSVHLVLPGYLVNSSTPFPVCASWASWKTTS</sequence>
<dbReference type="Proteomes" id="UP001451303">
    <property type="component" value="Unassembled WGS sequence"/>
</dbReference>
<organism evidence="1 2">
    <name type="scientific">Neurospora intermedia</name>
    <dbReference type="NCBI Taxonomy" id="5142"/>
    <lineage>
        <taxon>Eukaryota</taxon>
        <taxon>Fungi</taxon>
        <taxon>Dikarya</taxon>
        <taxon>Ascomycota</taxon>
        <taxon>Pezizomycotina</taxon>
        <taxon>Sordariomycetes</taxon>
        <taxon>Sordariomycetidae</taxon>
        <taxon>Sordariales</taxon>
        <taxon>Sordariaceae</taxon>
        <taxon>Neurospora</taxon>
    </lineage>
</organism>
<reference evidence="1 2" key="1">
    <citation type="submission" date="2023-09" db="EMBL/GenBank/DDBJ databases">
        <title>Multi-omics analysis of a traditional fermented food reveals byproduct-associated fungal strains for waste-to-food upcycling.</title>
        <authorList>
            <consortium name="Lawrence Berkeley National Laboratory"/>
            <person name="Rekdal V.M."/>
            <person name="Villalobos-Escobedo J.M."/>
            <person name="Rodriguez-Valeron N."/>
            <person name="Garcia M.O."/>
            <person name="Vasquez D.P."/>
            <person name="Damayanti I."/>
            <person name="Sorensen P.M."/>
            <person name="Baidoo E.E."/>
            <person name="De Carvalho A.C."/>
            <person name="Riley R."/>
            <person name="Lipzen A."/>
            <person name="He G."/>
            <person name="Yan M."/>
            <person name="Haridas S."/>
            <person name="Daum C."/>
            <person name="Yoshinaga Y."/>
            <person name="Ng V."/>
            <person name="Grigoriev I.V."/>
            <person name="Munk R."/>
            <person name="Nuraida L."/>
            <person name="Wijaya C.H."/>
            <person name="Morales P.-C."/>
            <person name="Keasling J.D."/>
        </authorList>
    </citation>
    <scope>NUCLEOTIDE SEQUENCE [LARGE SCALE GENOMIC DNA]</scope>
    <source>
        <strain evidence="1 2">FGSC 2613</strain>
    </source>
</reference>